<dbReference type="GO" id="GO:0008519">
    <property type="term" value="F:ammonium channel activity"/>
    <property type="evidence" value="ECO:0007669"/>
    <property type="project" value="InterPro"/>
</dbReference>
<feature type="transmembrane region" description="Helical" evidence="8">
    <location>
        <begin position="362"/>
        <end position="383"/>
    </location>
</feature>
<dbReference type="Pfam" id="PF00909">
    <property type="entry name" value="Ammonium_transp"/>
    <property type="match status" value="1"/>
</dbReference>
<feature type="transmembrane region" description="Helical" evidence="8">
    <location>
        <begin position="208"/>
        <end position="229"/>
    </location>
</feature>
<feature type="domain" description="Ammonium transporter AmtB-like" evidence="9">
    <location>
        <begin position="21"/>
        <end position="404"/>
    </location>
</feature>
<dbReference type="PANTHER" id="PTHR11730:SF6">
    <property type="entry name" value="AMMONIUM TRANSPORTER"/>
    <property type="match status" value="1"/>
</dbReference>
<keyword evidence="4 8" id="KW-0812">Transmembrane</keyword>
<dbReference type="GO" id="GO:0005886">
    <property type="term" value="C:plasma membrane"/>
    <property type="evidence" value="ECO:0007669"/>
    <property type="project" value="TreeGrafter"/>
</dbReference>
<evidence type="ECO:0000313" key="11">
    <source>
        <dbReference type="Proteomes" id="UP001162131"/>
    </source>
</evidence>
<evidence type="ECO:0000259" key="9">
    <source>
        <dbReference type="Pfam" id="PF00909"/>
    </source>
</evidence>
<evidence type="ECO:0000256" key="5">
    <source>
        <dbReference type="ARBA" id="ARBA00022989"/>
    </source>
</evidence>
<sequence length="426" mass="47155">MSSADWTMNCPLHWYGSGDSLVFLGLIGLTLMEYGLSRKGFGNHLMFKNWVQFSVGIVAWWLIGYAFSFGNAGNHSNFIGEKYFGGEDWLLDRISNHGACASYFALIGFFVIFIINGAIMERAHYWVYPFLAWWVMVWIWPVVVAWGWGWGWLMGEVGDENNLIDYGGAITIYIFAGTFALVGAIIIGKRVGRFDQEHVQSGFEMTHYPIYVIGALLTILGVWSINIAQTETANAFGIAEVNTWICGGASSIVALKLLTLGHRDLRIHYISVFQGFIAGQVLISSSAFDTTPWQSGICGLMAGIAFFLGVKCCEMFKIDDPMNITGTFFFPGLIGGFLPGFITDSYGVFWEGTEGHTLSTQVVGVCVIFGWSAFWAIITFGILKFLKKHRLSDEIQKASLENCDIAQEGFVLGGGQRIEAEMVKAS</sequence>
<proteinExistence type="inferred from homology"/>
<name>A0AAU9K0I3_9CILI</name>
<dbReference type="InterPro" id="IPR024041">
    <property type="entry name" value="NH4_transpt_AmtB-like_dom"/>
</dbReference>
<dbReference type="Gene3D" id="1.10.3430.10">
    <property type="entry name" value="Ammonium transporter AmtB like domains"/>
    <property type="match status" value="1"/>
</dbReference>
<feature type="transmembrane region" description="Helical" evidence="8">
    <location>
        <begin position="20"/>
        <end position="37"/>
    </location>
</feature>
<protein>
    <recommendedName>
        <fullName evidence="9">Ammonium transporter AmtB-like domain-containing protein</fullName>
    </recommendedName>
</protein>
<dbReference type="EMBL" id="CAJZBQ010000041">
    <property type="protein sequence ID" value="CAG9326671.1"/>
    <property type="molecule type" value="Genomic_DNA"/>
</dbReference>
<dbReference type="GO" id="GO:0097272">
    <property type="term" value="P:ammonium homeostasis"/>
    <property type="evidence" value="ECO:0007669"/>
    <property type="project" value="TreeGrafter"/>
</dbReference>
<keyword evidence="11" id="KW-1185">Reference proteome</keyword>
<gene>
    <name evidence="10" type="ORF">BSTOLATCC_MIC41944</name>
</gene>
<evidence type="ECO:0000256" key="6">
    <source>
        <dbReference type="ARBA" id="ARBA00023136"/>
    </source>
</evidence>
<feature type="transmembrane region" description="Helical" evidence="8">
    <location>
        <begin position="322"/>
        <end position="342"/>
    </location>
</feature>
<comment type="similarity">
    <text evidence="2">Belongs to the ammonia transporter channel (TC 1.A.11.2) family.</text>
</comment>
<feature type="transmembrane region" description="Helical" evidence="8">
    <location>
        <begin position="293"/>
        <end position="310"/>
    </location>
</feature>
<organism evidence="10 11">
    <name type="scientific">Blepharisma stoltei</name>
    <dbReference type="NCBI Taxonomy" id="1481888"/>
    <lineage>
        <taxon>Eukaryota</taxon>
        <taxon>Sar</taxon>
        <taxon>Alveolata</taxon>
        <taxon>Ciliophora</taxon>
        <taxon>Postciliodesmatophora</taxon>
        <taxon>Heterotrichea</taxon>
        <taxon>Heterotrichida</taxon>
        <taxon>Blepharismidae</taxon>
        <taxon>Blepharisma</taxon>
    </lineage>
</organism>
<evidence type="ECO:0000313" key="10">
    <source>
        <dbReference type="EMBL" id="CAG9326671.1"/>
    </source>
</evidence>
<feature type="transmembrane region" description="Helical" evidence="8">
    <location>
        <begin position="235"/>
        <end position="255"/>
    </location>
</feature>
<feature type="transmembrane region" description="Helical" evidence="8">
    <location>
        <begin position="168"/>
        <end position="187"/>
    </location>
</feature>
<keyword evidence="6 8" id="KW-0472">Membrane</keyword>
<dbReference type="Proteomes" id="UP001162131">
    <property type="component" value="Unassembled WGS sequence"/>
</dbReference>
<feature type="transmembrane region" description="Helical" evidence="8">
    <location>
        <begin position="49"/>
        <end position="67"/>
    </location>
</feature>
<evidence type="ECO:0000256" key="3">
    <source>
        <dbReference type="ARBA" id="ARBA00022448"/>
    </source>
</evidence>
<keyword evidence="3" id="KW-0813">Transport</keyword>
<feature type="transmembrane region" description="Helical" evidence="8">
    <location>
        <begin position="267"/>
        <end position="287"/>
    </location>
</feature>
<comment type="caution">
    <text evidence="10">The sequence shown here is derived from an EMBL/GenBank/DDBJ whole genome shotgun (WGS) entry which is preliminary data.</text>
</comment>
<feature type="transmembrane region" description="Helical" evidence="8">
    <location>
        <begin position="101"/>
        <end position="119"/>
    </location>
</feature>
<keyword evidence="5 8" id="KW-1133">Transmembrane helix</keyword>
<dbReference type="InterPro" id="IPR029020">
    <property type="entry name" value="Ammonium/urea_transptr"/>
</dbReference>
<evidence type="ECO:0000256" key="2">
    <source>
        <dbReference type="ARBA" id="ARBA00005887"/>
    </source>
</evidence>
<evidence type="ECO:0000256" key="7">
    <source>
        <dbReference type="ARBA" id="ARBA00023177"/>
    </source>
</evidence>
<dbReference type="PANTHER" id="PTHR11730">
    <property type="entry name" value="AMMONIUM TRANSPORTER"/>
    <property type="match status" value="1"/>
</dbReference>
<comment type="subcellular location">
    <subcellularLocation>
        <location evidence="1">Membrane</location>
        <topology evidence="1">Multi-pass membrane protein</topology>
    </subcellularLocation>
</comment>
<keyword evidence="7" id="KW-0924">Ammonia transport</keyword>
<dbReference type="SUPFAM" id="SSF111352">
    <property type="entry name" value="Ammonium transporter"/>
    <property type="match status" value="1"/>
</dbReference>
<evidence type="ECO:0000256" key="4">
    <source>
        <dbReference type="ARBA" id="ARBA00022692"/>
    </source>
</evidence>
<accession>A0AAU9K0I3</accession>
<evidence type="ECO:0000256" key="1">
    <source>
        <dbReference type="ARBA" id="ARBA00004141"/>
    </source>
</evidence>
<dbReference type="AlphaFoldDB" id="A0AAU9K0I3"/>
<feature type="transmembrane region" description="Helical" evidence="8">
    <location>
        <begin position="126"/>
        <end position="148"/>
    </location>
</feature>
<evidence type="ECO:0000256" key="8">
    <source>
        <dbReference type="SAM" id="Phobius"/>
    </source>
</evidence>
<reference evidence="10" key="1">
    <citation type="submission" date="2021-09" db="EMBL/GenBank/DDBJ databases">
        <authorList>
            <consortium name="AG Swart"/>
            <person name="Singh M."/>
            <person name="Singh A."/>
            <person name="Seah K."/>
            <person name="Emmerich C."/>
        </authorList>
    </citation>
    <scope>NUCLEOTIDE SEQUENCE</scope>
    <source>
        <strain evidence="10">ATCC30299</strain>
    </source>
</reference>